<dbReference type="InterPro" id="IPR011006">
    <property type="entry name" value="CheY-like_superfamily"/>
</dbReference>
<dbReference type="GO" id="GO:0006355">
    <property type="term" value="P:regulation of DNA-templated transcription"/>
    <property type="evidence" value="ECO:0007669"/>
    <property type="project" value="InterPro"/>
</dbReference>
<dbReference type="FunFam" id="3.40.50.2300:FF:000001">
    <property type="entry name" value="DNA-binding response regulator PhoB"/>
    <property type="match status" value="1"/>
</dbReference>
<dbReference type="eggNOG" id="COG0745">
    <property type="taxonomic scope" value="Bacteria"/>
</dbReference>
<dbReference type="GO" id="GO:0000156">
    <property type="term" value="F:phosphorelay response regulator activity"/>
    <property type="evidence" value="ECO:0007669"/>
    <property type="project" value="TreeGrafter"/>
</dbReference>
<dbReference type="RefSeq" id="WP_027639003.1">
    <property type="nucleotide sequence ID" value="NZ_BAAACD010000024.1"/>
</dbReference>
<dbReference type="GO" id="GO:0000976">
    <property type="term" value="F:transcription cis-regulatory region binding"/>
    <property type="evidence" value="ECO:0007669"/>
    <property type="project" value="TreeGrafter"/>
</dbReference>
<dbReference type="Pfam" id="PF00486">
    <property type="entry name" value="Trans_reg_C"/>
    <property type="match status" value="1"/>
</dbReference>
<dbReference type="InterPro" id="IPR039420">
    <property type="entry name" value="WalR-like"/>
</dbReference>
<reference evidence="8 9" key="1">
    <citation type="submission" date="2016-10" db="EMBL/GenBank/DDBJ databases">
        <authorList>
            <person name="de Groot N.N."/>
        </authorList>
    </citation>
    <scope>NUCLEOTIDE SEQUENCE [LARGE SCALE GENOMIC DNA]</scope>
    <source>
        <strain evidence="8 9">NLAE-zl-G419</strain>
    </source>
</reference>
<dbReference type="InterPro" id="IPR036388">
    <property type="entry name" value="WH-like_DNA-bd_sf"/>
</dbReference>
<keyword evidence="2" id="KW-0597">Phosphoprotein</keyword>
<dbReference type="Gene3D" id="6.10.250.690">
    <property type="match status" value="1"/>
</dbReference>
<organism evidence="8 9">
    <name type="scientific">Clostridium cadaveris</name>
    <dbReference type="NCBI Taxonomy" id="1529"/>
    <lineage>
        <taxon>Bacteria</taxon>
        <taxon>Bacillati</taxon>
        <taxon>Bacillota</taxon>
        <taxon>Clostridia</taxon>
        <taxon>Eubacteriales</taxon>
        <taxon>Clostridiaceae</taxon>
        <taxon>Clostridium</taxon>
    </lineage>
</organism>
<evidence type="ECO:0000256" key="3">
    <source>
        <dbReference type="ARBA" id="ARBA00023012"/>
    </source>
</evidence>
<dbReference type="PANTHER" id="PTHR48111:SF1">
    <property type="entry name" value="TWO-COMPONENT RESPONSE REGULATOR ORR33"/>
    <property type="match status" value="1"/>
</dbReference>
<evidence type="ECO:0000313" key="9">
    <source>
        <dbReference type="Proteomes" id="UP000182135"/>
    </source>
</evidence>
<evidence type="ECO:0000256" key="7">
    <source>
        <dbReference type="ARBA" id="ARBA00024867"/>
    </source>
</evidence>
<dbReference type="AlphaFoldDB" id="A0A1I2JQ86"/>
<sequence length="235" mass="27111">MGNILIADDNVTISSILGEYAKKEGFTVFTAVDGFDTLNKFNENEFEIILLDVMMPKKDGFQVCREIREKSNVPIIMITARGEDFERIMGLDIGADDYIVKPFSPGEVMARIRAILRRISTNTNSLDELNIKEFSFDNLHINLTDFTAQINENPISLTKKELEILWTLANNPNKVFTRDSLLNSLWGYDYFGDNRTVDSHIKRLRSKLDLYEHNSWLIKTIWGVGYKFEVLQNEK</sequence>
<name>A0A1I2JQ86_9CLOT</name>
<dbReference type="InterPro" id="IPR016032">
    <property type="entry name" value="Sig_transdc_resp-reg_C-effctor"/>
</dbReference>
<dbReference type="PROSITE" id="PS51755">
    <property type="entry name" value="OMPR_PHOB"/>
    <property type="match status" value="1"/>
</dbReference>
<dbReference type="Gene3D" id="1.10.10.10">
    <property type="entry name" value="Winged helix-like DNA-binding domain superfamily/Winged helix DNA-binding domain"/>
    <property type="match status" value="1"/>
</dbReference>
<dbReference type="Pfam" id="PF00072">
    <property type="entry name" value="Response_reg"/>
    <property type="match status" value="1"/>
</dbReference>
<dbReference type="SMART" id="SM00448">
    <property type="entry name" value="REC"/>
    <property type="match status" value="1"/>
</dbReference>
<dbReference type="EMBL" id="FOOE01000002">
    <property type="protein sequence ID" value="SFF54926.1"/>
    <property type="molecule type" value="Genomic_DNA"/>
</dbReference>
<dbReference type="InterPro" id="IPR001789">
    <property type="entry name" value="Sig_transdc_resp-reg_receiver"/>
</dbReference>
<dbReference type="STRING" id="1529.SAMN04487885_102155"/>
<dbReference type="CDD" id="cd00383">
    <property type="entry name" value="trans_reg_C"/>
    <property type="match status" value="1"/>
</dbReference>
<keyword evidence="5" id="KW-0238">DNA-binding</keyword>
<comment type="function">
    <text evidence="7">May play the central regulatory role in sporulation. It may be an element of the effector pathway responsible for the activation of sporulation genes in response to nutritional stress. Spo0A may act in concert with spo0H (a sigma factor) to control the expression of some genes that are critical to the sporulation process.</text>
</comment>
<dbReference type="PROSITE" id="PS50110">
    <property type="entry name" value="RESPONSE_REGULATORY"/>
    <property type="match status" value="1"/>
</dbReference>
<keyword evidence="3" id="KW-0902">Two-component regulatory system</keyword>
<proteinExistence type="predicted"/>
<evidence type="ECO:0000313" key="8">
    <source>
        <dbReference type="EMBL" id="SFF54926.1"/>
    </source>
</evidence>
<keyword evidence="4" id="KW-0805">Transcription regulation</keyword>
<dbReference type="SMART" id="SM00862">
    <property type="entry name" value="Trans_reg_C"/>
    <property type="match status" value="1"/>
</dbReference>
<accession>A0A1I2JQ86</accession>
<keyword evidence="9" id="KW-1185">Reference proteome</keyword>
<dbReference type="SUPFAM" id="SSF52172">
    <property type="entry name" value="CheY-like"/>
    <property type="match status" value="1"/>
</dbReference>
<keyword evidence="6" id="KW-0804">Transcription</keyword>
<dbReference type="SUPFAM" id="SSF46894">
    <property type="entry name" value="C-terminal effector domain of the bipartite response regulators"/>
    <property type="match status" value="1"/>
</dbReference>
<evidence type="ECO:0000256" key="5">
    <source>
        <dbReference type="ARBA" id="ARBA00023125"/>
    </source>
</evidence>
<dbReference type="PANTHER" id="PTHR48111">
    <property type="entry name" value="REGULATOR OF RPOS"/>
    <property type="match status" value="1"/>
</dbReference>
<gene>
    <name evidence="8" type="ORF">SAMN04487885_102155</name>
</gene>
<dbReference type="Proteomes" id="UP000182135">
    <property type="component" value="Unassembled WGS sequence"/>
</dbReference>
<dbReference type="GO" id="GO:0005829">
    <property type="term" value="C:cytosol"/>
    <property type="evidence" value="ECO:0007669"/>
    <property type="project" value="TreeGrafter"/>
</dbReference>
<evidence type="ECO:0000256" key="6">
    <source>
        <dbReference type="ARBA" id="ARBA00023163"/>
    </source>
</evidence>
<dbReference type="FunFam" id="1.10.10.10:FF:000018">
    <property type="entry name" value="DNA-binding response regulator ResD"/>
    <property type="match status" value="1"/>
</dbReference>
<evidence type="ECO:0000256" key="1">
    <source>
        <dbReference type="ARBA" id="ARBA00018672"/>
    </source>
</evidence>
<dbReference type="GO" id="GO:0032993">
    <property type="term" value="C:protein-DNA complex"/>
    <property type="evidence" value="ECO:0007669"/>
    <property type="project" value="TreeGrafter"/>
</dbReference>
<evidence type="ECO:0000256" key="4">
    <source>
        <dbReference type="ARBA" id="ARBA00023015"/>
    </source>
</evidence>
<protein>
    <recommendedName>
        <fullName evidence="1">Stage 0 sporulation protein A homolog</fullName>
    </recommendedName>
</protein>
<dbReference type="OrthoDB" id="9790442at2"/>
<evidence type="ECO:0000256" key="2">
    <source>
        <dbReference type="ARBA" id="ARBA00022553"/>
    </source>
</evidence>
<dbReference type="InterPro" id="IPR001867">
    <property type="entry name" value="OmpR/PhoB-type_DNA-bd"/>
</dbReference>
<dbReference type="Gene3D" id="3.40.50.2300">
    <property type="match status" value="1"/>
</dbReference>